<dbReference type="AlphaFoldDB" id="A0A8E2EUQ6"/>
<evidence type="ECO:0000313" key="4">
    <source>
        <dbReference type="Proteomes" id="UP000250140"/>
    </source>
</evidence>
<gene>
    <name evidence="3" type="ORF">AOQ84DRAFT_100989</name>
</gene>
<proteinExistence type="inferred from homology"/>
<dbReference type="InterPro" id="IPR002347">
    <property type="entry name" value="SDR_fam"/>
</dbReference>
<dbReference type="PANTHER" id="PTHR42760">
    <property type="entry name" value="SHORT-CHAIN DEHYDROGENASES/REDUCTASES FAMILY MEMBER"/>
    <property type="match status" value="1"/>
</dbReference>
<keyword evidence="4" id="KW-1185">Reference proteome</keyword>
<dbReference type="Proteomes" id="UP000250140">
    <property type="component" value="Unassembled WGS sequence"/>
</dbReference>
<dbReference type="EMBL" id="KV750352">
    <property type="protein sequence ID" value="OCL05221.1"/>
    <property type="molecule type" value="Genomic_DNA"/>
</dbReference>
<dbReference type="PRINTS" id="PR00081">
    <property type="entry name" value="GDHRDH"/>
</dbReference>
<comment type="similarity">
    <text evidence="1">Belongs to the short-chain dehydrogenases/reductases (SDR) family.</text>
</comment>
<accession>A0A8E2EUQ6</accession>
<dbReference type="Pfam" id="PF00106">
    <property type="entry name" value="adh_short"/>
    <property type="match status" value="1"/>
</dbReference>
<name>A0A8E2EUQ6_9PEZI</name>
<feature type="compositionally biased region" description="Basic residues" evidence="2">
    <location>
        <begin position="93"/>
        <end position="123"/>
    </location>
</feature>
<reference evidence="3 4" key="1">
    <citation type="journal article" date="2016" name="Nat. Commun.">
        <title>Ectomycorrhizal ecology is imprinted in the genome of the dominant symbiotic fungus Cenococcum geophilum.</title>
        <authorList>
            <consortium name="DOE Joint Genome Institute"/>
            <person name="Peter M."/>
            <person name="Kohler A."/>
            <person name="Ohm R.A."/>
            <person name="Kuo A."/>
            <person name="Krutzmann J."/>
            <person name="Morin E."/>
            <person name="Arend M."/>
            <person name="Barry K.W."/>
            <person name="Binder M."/>
            <person name="Choi C."/>
            <person name="Clum A."/>
            <person name="Copeland A."/>
            <person name="Grisel N."/>
            <person name="Haridas S."/>
            <person name="Kipfer T."/>
            <person name="LaButti K."/>
            <person name="Lindquist E."/>
            <person name="Lipzen A."/>
            <person name="Maire R."/>
            <person name="Meier B."/>
            <person name="Mihaltcheva S."/>
            <person name="Molinier V."/>
            <person name="Murat C."/>
            <person name="Poggeler S."/>
            <person name="Quandt C.A."/>
            <person name="Sperisen C."/>
            <person name="Tritt A."/>
            <person name="Tisserant E."/>
            <person name="Crous P.W."/>
            <person name="Henrissat B."/>
            <person name="Nehls U."/>
            <person name="Egli S."/>
            <person name="Spatafora J.W."/>
            <person name="Grigoriev I.V."/>
            <person name="Martin F.M."/>
        </authorList>
    </citation>
    <scope>NUCLEOTIDE SEQUENCE [LARGE SCALE GENOMIC DNA]</scope>
    <source>
        <strain evidence="3 4">CBS 207.34</strain>
    </source>
</reference>
<evidence type="ECO:0000256" key="1">
    <source>
        <dbReference type="ARBA" id="ARBA00006484"/>
    </source>
</evidence>
<organism evidence="3 4">
    <name type="scientific">Glonium stellatum</name>
    <dbReference type="NCBI Taxonomy" id="574774"/>
    <lineage>
        <taxon>Eukaryota</taxon>
        <taxon>Fungi</taxon>
        <taxon>Dikarya</taxon>
        <taxon>Ascomycota</taxon>
        <taxon>Pezizomycotina</taxon>
        <taxon>Dothideomycetes</taxon>
        <taxon>Pleosporomycetidae</taxon>
        <taxon>Gloniales</taxon>
        <taxon>Gloniaceae</taxon>
        <taxon>Glonium</taxon>
    </lineage>
</organism>
<dbReference type="OrthoDB" id="5840532at2759"/>
<evidence type="ECO:0000256" key="2">
    <source>
        <dbReference type="SAM" id="MobiDB-lite"/>
    </source>
</evidence>
<dbReference type="InterPro" id="IPR036291">
    <property type="entry name" value="NAD(P)-bd_dom_sf"/>
</dbReference>
<dbReference type="Gene3D" id="3.40.50.720">
    <property type="entry name" value="NAD(P)-binding Rossmann-like Domain"/>
    <property type="match status" value="1"/>
</dbReference>
<evidence type="ECO:0000313" key="3">
    <source>
        <dbReference type="EMBL" id="OCL05221.1"/>
    </source>
</evidence>
<feature type="non-terminal residue" evidence="3">
    <location>
        <position position="1"/>
    </location>
</feature>
<dbReference type="GO" id="GO:0016616">
    <property type="term" value="F:oxidoreductase activity, acting on the CH-OH group of donors, NAD or NADP as acceptor"/>
    <property type="evidence" value="ECO:0007669"/>
    <property type="project" value="TreeGrafter"/>
</dbReference>
<sequence length="222" mass="24684">MASLMRGVAYITGAGSGIGQSTAYAFARHGIRSFALLDRNPLTATMTQLKKNHADMHIQALEVDVTSEAAVNDSTAATVKEFGRIDHAANNAGRRRHRRAHSRHRARRHRPPHSRHHHRRAAKPARPDPPDADAGAAATPALILILVPVLSRTRLRRLSRTRTRARTRARARRLPRLPRRHRQRRLDVRAGRAVALNALNRVLRVQARGAGADQSGRGRLRA</sequence>
<dbReference type="SUPFAM" id="SSF51735">
    <property type="entry name" value="NAD(P)-binding Rossmann-fold domains"/>
    <property type="match status" value="1"/>
</dbReference>
<protein>
    <submittedName>
        <fullName evidence="3">Uncharacterized protein</fullName>
    </submittedName>
</protein>
<feature type="region of interest" description="Disordered" evidence="2">
    <location>
        <begin position="84"/>
        <end position="135"/>
    </location>
</feature>